<organism evidence="1 2">
    <name type="scientific">Glomus cerebriforme</name>
    <dbReference type="NCBI Taxonomy" id="658196"/>
    <lineage>
        <taxon>Eukaryota</taxon>
        <taxon>Fungi</taxon>
        <taxon>Fungi incertae sedis</taxon>
        <taxon>Mucoromycota</taxon>
        <taxon>Glomeromycotina</taxon>
        <taxon>Glomeromycetes</taxon>
        <taxon>Glomerales</taxon>
        <taxon>Glomeraceae</taxon>
        <taxon>Glomus</taxon>
    </lineage>
</organism>
<dbReference type="EMBL" id="QKYT01000985">
    <property type="protein sequence ID" value="RIA80365.1"/>
    <property type="molecule type" value="Genomic_DNA"/>
</dbReference>
<dbReference type="OrthoDB" id="432528at2759"/>
<comment type="caution">
    <text evidence="1">The sequence shown here is derived from an EMBL/GenBank/DDBJ whole genome shotgun (WGS) entry which is preliminary data.</text>
</comment>
<gene>
    <name evidence="1" type="ORF">C1645_838836</name>
</gene>
<evidence type="ECO:0000313" key="2">
    <source>
        <dbReference type="Proteomes" id="UP000265703"/>
    </source>
</evidence>
<evidence type="ECO:0000313" key="1">
    <source>
        <dbReference type="EMBL" id="RIA80365.1"/>
    </source>
</evidence>
<sequence length="66" mass="7312">MKIDAQGIDSRRGHTAVLTSDNRIIVYGGVRDDNSEALPQLVVLGSGSFHRQSFHRQHGVTYNYIG</sequence>
<dbReference type="AlphaFoldDB" id="A0A397S7S7"/>
<proteinExistence type="predicted"/>
<protein>
    <submittedName>
        <fullName evidence="1">Uncharacterized protein</fullName>
    </submittedName>
</protein>
<accession>A0A397S7S7</accession>
<name>A0A397S7S7_9GLOM</name>
<reference evidence="1 2" key="1">
    <citation type="submission" date="2018-06" db="EMBL/GenBank/DDBJ databases">
        <title>Comparative genomics reveals the genomic features of Rhizophagus irregularis, R. cerebriforme, R. diaphanum and Gigaspora rosea, and their symbiotic lifestyle signature.</title>
        <authorList>
            <person name="Morin E."/>
            <person name="San Clemente H."/>
            <person name="Chen E.C.H."/>
            <person name="De La Providencia I."/>
            <person name="Hainaut M."/>
            <person name="Kuo A."/>
            <person name="Kohler A."/>
            <person name="Murat C."/>
            <person name="Tang N."/>
            <person name="Roy S."/>
            <person name="Loubradou J."/>
            <person name="Henrissat B."/>
            <person name="Grigoriev I.V."/>
            <person name="Corradi N."/>
            <person name="Roux C."/>
            <person name="Martin F.M."/>
        </authorList>
    </citation>
    <scope>NUCLEOTIDE SEQUENCE [LARGE SCALE GENOMIC DNA]</scope>
    <source>
        <strain evidence="1 2">DAOM 227022</strain>
    </source>
</reference>
<keyword evidence="2" id="KW-1185">Reference proteome</keyword>
<dbReference type="Proteomes" id="UP000265703">
    <property type="component" value="Unassembled WGS sequence"/>
</dbReference>